<feature type="transmembrane region" description="Helical" evidence="6">
    <location>
        <begin position="452"/>
        <end position="472"/>
    </location>
</feature>
<dbReference type="AlphaFoldDB" id="A0A1T4KGQ8"/>
<organism evidence="7 8">
    <name type="scientific">Cetobacterium ceti</name>
    <dbReference type="NCBI Taxonomy" id="180163"/>
    <lineage>
        <taxon>Bacteria</taxon>
        <taxon>Fusobacteriati</taxon>
        <taxon>Fusobacteriota</taxon>
        <taxon>Fusobacteriia</taxon>
        <taxon>Fusobacteriales</taxon>
        <taxon>Fusobacteriaceae</taxon>
        <taxon>Cetobacterium</taxon>
    </lineage>
</organism>
<name>A0A1T4KGQ8_9FUSO</name>
<feature type="transmembrane region" description="Helical" evidence="6">
    <location>
        <begin position="326"/>
        <end position="343"/>
    </location>
</feature>
<dbReference type="PANTHER" id="PTHR31645">
    <property type="entry name" value="OLIGOPEPTIDE TRANSPORTER YGL114W-RELATED"/>
    <property type="match status" value="1"/>
</dbReference>
<sequence length="641" mass="67343">MASSSEKKEFKPFVPMDVDLPEANGVTLIMGILFTVVFAVANVYLGLKIGLTIAAAIPGSILATGLLKILFKRNSILEANLVASMGAVGESIAGGIIFTLPAIIIWGENLTFVSIGMITILGGILGIVFVVPFREYLIVEEHGKLIFPESVAVAEILTNANQGGDGLRTVMKGMCAGGIFKFIGGGFALFNEEPIWAIPKLSTAFGLNAVASLIGVGFIVGLEVAIFMFAGALLAWFGFIPIIKFIGMHVATPIFPGPIPIADMAPIQIWSYYLRYIGAGAVAAGGFISLIKSIPAIINSFKEAMKGLKAEKLEGKIERQCIDTPLSWVIGISVAGFLMAWFYPMIPGLPHLGPLVAFLVVLLSFFFGVVSARMCGTIGASNNPVSGMTIACLLLLATIIKITNLGGNPDASKVLAIVAAGIACVSIAVSGGTAQSLKHTYLIGGTPKKIEWSMYLGLIFAAFASGEVVLLLNKAFVLGSEKAPAPQAGLMKMISEGVMTGNIPWTLVIIGAIIGFVIFLVKLPVLAIALGFYLPIGLSSSILLGAILRVIIEKKFKKNGEAKSRSEKGVLLSSGIVAGDALIGILIAAVITTGHDLSFVGKGLGSITKNPWVSLLFMGIMCIYVLIEISRGKSSKEEGFE</sequence>
<dbReference type="InterPro" id="IPR004814">
    <property type="entry name" value="Oligopep_transpt"/>
</dbReference>
<feature type="transmembrane region" description="Helical" evidence="6">
    <location>
        <begin position="611"/>
        <end position="627"/>
    </location>
</feature>
<evidence type="ECO:0000256" key="1">
    <source>
        <dbReference type="ARBA" id="ARBA00004141"/>
    </source>
</evidence>
<keyword evidence="4 6" id="KW-1133">Transmembrane helix</keyword>
<dbReference type="InterPro" id="IPR004813">
    <property type="entry name" value="OPT"/>
</dbReference>
<protein>
    <submittedName>
        <fullName evidence="7">Putative oligopeptide transporter, OPT family</fullName>
    </submittedName>
</protein>
<keyword evidence="5 6" id="KW-0472">Membrane</keyword>
<feature type="transmembrane region" description="Helical" evidence="6">
    <location>
        <begin position="414"/>
        <end position="432"/>
    </location>
</feature>
<feature type="transmembrane region" description="Helical" evidence="6">
    <location>
        <begin position="233"/>
        <end position="255"/>
    </location>
</feature>
<gene>
    <name evidence="7" type="ORF">SAMN02745174_00420</name>
</gene>
<keyword evidence="8" id="KW-1185">Reference proteome</keyword>
<evidence type="ECO:0000256" key="6">
    <source>
        <dbReference type="SAM" id="Phobius"/>
    </source>
</evidence>
<feature type="transmembrane region" description="Helical" evidence="6">
    <location>
        <begin position="83"/>
        <end position="106"/>
    </location>
</feature>
<evidence type="ECO:0000256" key="5">
    <source>
        <dbReference type="ARBA" id="ARBA00023136"/>
    </source>
</evidence>
<dbReference type="Proteomes" id="UP000191153">
    <property type="component" value="Unassembled WGS sequence"/>
</dbReference>
<dbReference type="RefSeq" id="WP_078692965.1">
    <property type="nucleotide sequence ID" value="NZ_FUWX01000005.1"/>
</dbReference>
<accession>A0A1T4KGQ8</accession>
<proteinExistence type="predicted"/>
<feature type="transmembrane region" description="Helical" evidence="6">
    <location>
        <begin position="385"/>
        <end position="402"/>
    </location>
</feature>
<dbReference type="EMBL" id="FUWX01000005">
    <property type="protein sequence ID" value="SJZ41609.1"/>
    <property type="molecule type" value="Genomic_DNA"/>
</dbReference>
<dbReference type="NCBIfam" id="TIGR00728">
    <property type="entry name" value="OPT_sfam"/>
    <property type="match status" value="1"/>
</dbReference>
<dbReference type="PANTHER" id="PTHR31645:SF0">
    <property type="entry name" value="OLIGOPEPTIDE TRANSPORTER YGL114W-RELATED"/>
    <property type="match status" value="1"/>
</dbReference>
<evidence type="ECO:0000313" key="8">
    <source>
        <dbReference type="Proteomes" id="UP000191153"/>
    </source>
</evidence>
<feature type="transmembrane region" description="Helical" evidence="6">
    <location>
        <begin position="205"/>
        <end position="227"/>
    </location>
</feature>
<feature type="transmembrane region" description="Helical" evidence="6">
    <location>
        <begin position="569"/>
        <end position="591"/>
    </location>
</feature>
<dbReference type="GO" id="GO:0035673">
    <property type="term" value="F:oligopeptide transmembrane transporter activity"/>
    <property type="evidence" value="ECO:0007669"/>
    <property type="project" value="InterPro"/>
</dbReference>
<evidence type="ECO:0000256" key="3">
    <source>
        <dbReference type="ARBA" id="ARBA00022692"/>
    </source>
</evidence>
<evidence type="ECO:0000313" key="7">
    <source>
        <dbReference type="EMBL" id="SJZ41609.1"/>
    </source>
</evidence>
<dbReference type="Pfam" id="PF03169">
    <property type="entry name" value="OPT"/>
    <property type="match status" value="1"/>
</dbReference>
<dbReference type="InterPro" id="IPR045035">
    <property type="entry name" value="YSL-like"/>
</dbReference>
<feature type="transmembrane region" description="Helical" evidence="6">
    <location>
        <begin position="527"/>
        <end position="548"/>
    </location>
</feature>
<evidence type="ECO:0000256" key="2">
    <source>
        <dbReference type="ARBA" id="ARBA00022448"/>
    </source>
</evidence>
<reference evidence="7 8" key="1">
    <citation type="submission" date="2017-02" db="EMBL/GenBank/DDBJ databases">
        <authorList>
            <person name="Peterson S.W."/>
        </authorList>
    </citation>
    <scope>NUCLEOTIDE SEQUENCE [LARGE SCALE GENOMIC DNA]</scope>
    <source>
        <strain evidence="7 8">ATCC 700028</strain>
    </source>
</reference>
<keyword evidence="3 6" id="KW-0812">Transmembrane</keyword>
<dbReference type="OrthoDB" id="9809340at2"/>
<comment type="subcellular location">
    <subcellularLocation>
        <location evidence="1">Membrane</location>
        <topology evidence="1">Multi-pass membrane protein</topology>
    </subcellularLocation>
</comment>
<keyword evidence="2" id="KW-0813">Transport</keyword>
<dbReference type="NCBIfam" id="TIGR00733">
    <property type="entry name" value="OPT family oligopeptide transporter"/>
    <property type="match status" value="1"/>
</dbReference>
<feature type="transmembrane region" description="Helical" evidence="6">
    <location>
        <begin position="276"/>
        <end position="298"/>
    </location>
</feature>
<feature type="transmembrane region" description="Helical" evidence="6">
    <location>
        <begin position="51"/>
        <end position="71"/>
    </location>
</feature>
<feature type="transmembrane region" description="Helical" evidence="6">
    <location>
        <begin position="355"/>
        <end position="379"/>
    </location>
</feature>
<evidence type="ECO:0000256" key="4">
    <source>
        <dbReference type="ARBA" id="ARBA00022989"/>
    </source>
</evidence>
<feature type="transmembrane region" description="Helical" evidence="6">
    <location>
        <begin position="502"/>
        <end position="521"/>
    </location>
</feature>
<dbReference type="GO" id="GO:0016020">
    <property type="term" value="C:membrane"/>
    <property type="evidence" value="ECO:0007669"/>
    <property type="project" value="UniProtKB-SubCell"/>
</dbReference>
<feature type="transmembrane region" description="Helical" evidence="6">
    <location>
        <begin position="26"/>
        <end position="45"/>
    </location>
</feature>
<feature type="transmembrane region" description="Helical" evidence="6">
    <location>
        <begin position="112"/>
        <end position="133"/>
    </location>
</feature>